<evidence type="ECO:0000313" key="2">
    <source>
        <dbReference type="EMBL" id="NEV63313.1"/>
    </source>
</evidence>
<dbReference type="AlphaFoldDB" id="A0A6M0K2X3"/>
<evidence type="ECO:0000256" key="1">
    <source>
        <dbReference type="SAM" id="MobiDB-lite"/>
    </source>
</evidence>
<organism evidence="2 3">
    <name type="scientific">Thiorhodococcus minor</name>
    <dbReference type="NCBI Taxonomy" id="57489"/>
    <lineage>
        <taxon>Bacteria</taxon>
        <taxon>Pseudomonadati</taxon>
        <taxon>Pseudomonadota</taxon>
        <taxon>Gammaproteobacteria</taxon>
        <taxon>Chromatiales</taxon>
        <taxon>Chromatiaceae</taxon>
        <taxon>Thiorhodococcus</taxon>
    </lineage>
</organism>
<keyword evidence="3" id="KW-1185">Reference proteome</keyword>
<dbReference type="Proteomes" id="UP000483379">
    <property type="component" value="Unassembled WGS sequence"/>
</dbReference>
<sequence length="89" mass="9531">MPTTPKKSKHEAPPALPATAPDQTLIQTLGEPCEHPAPGTRHPAPEGATAFMAELHLGSPPSLDSCRSWEGVLDEEPDFRNLARALEVI</sequence>
<feature type="region of interest" description="Disordered" evidence="1">
    <location>
        <begin position="1"/>
        <end position="20"/>
    </location>
</feature>
<accession>A0A6M0K2X3</accession>
<comment type="caution">
    <text evidence="2">The sequence shown here is derived from an EMBL/GenBank/DDBJ whole genome shotgun (WGS) entry which is preliminary data.</text>
</comment>
<reference evidence="2 3" key="1">
    <citation type="submission" date="2020-02" db="EMBL/GenBank/DDBJ databases">
        <title>Genome sequences of Thiorhodococcus mannitoliphagus and Thiorhodococcus minor, purple sulfur photosynthetic bacteria in the gammaproteobacterial family, Chromatiaceae.</title>
        <authorList>
            <person name="Aviles F.A."/>
            <person name="Meyer T.E."/>
            <person name="Kyndt J.A."/>
        </authorList>
    </citation>
    <scope>NUCLEOTIDE SEQUENCE [LARGE SCALE GENOMIC DNA]</scope>
    <source>
        <strain evidence="2 3">DSM 11518</strain>
    </source>
</reference>
<protein>
    <submittedName>
        <fullName evidence="2">Uncharacterized protein</fullName>
    </submittedName>
</protein>
<evidence type="ECO:0000313" key="3">
    <source>
        <dbReference type="Proteomes" id="UP000483379"/>
    </source>
</evidence>
<proteinExistence type="predicted"/>
<gene>
    <name evidence="2" type="ORF">G3446_15700</name>
</gene>
<dbReference type="EMBL" id="JAAIJQ010000047">
    <property type="protein sequence ID" value="NEV63313.1"/>
    <property type="molecule type" value="Genomic_DNA"/>
</dbReference>
<dbReference type="RefSeq" id="WP_164453777.1">
    <property type="nucleotide sequence ID" value="NZ_JAAIJQ010000047.1"/>
</dbReference>
<name>A0A6M0K2X3_9GAMM</name>